<keyword evidence="1" id="KW-0812">Transmembrane</keyword>
<feature type="transmembrane region" description="Helical" evidence="1">
    <location>
        <begin position="88"/>
        <end position="105"/>
    </location>
</feature>
<organism evidence="2">
    <name type="scientific">viral metagenome</name>
    <dbReference type="NCBI Taxonomy" id="1070528"/>
    <lineage>
        <taxon>unclassified sequences</taxon>
        <taxon>metagenomes</taxon>
        <taxon>organismal metagenomes</taxon>
    </lineage>
</organism>
<feature type="transmembrane region" description="Helical" evidence="1">
    <location>
        <begin position="195"/>
        <end position="212"/>
    </location>
</feature>
<keyword evidence="1" id="KW-0472">Membrane</keyword>
<dbReference type="EMBL" id="MN738783">
    <property type="protein sequence ID" value="QHS84352.1"/>
    <property type="molecule type" value="Genomic_DNA"/>
</dbReference>
<name>A0A6C0AX63_9ZZZZ</name>
<protein>
    <submittedName>
        <fullName evidence="2">Uncharacterized protein</fullName>
    </submittedName>
</protein>
<sequence length="219" mass="25641">MCFSESQSYINTFILSGISYYFINKEWKIALPAAFLASKDLLQGLLYRYHNDKYISKVIAILSWINISFQPLVINIFLSYFDNNNKQYWNVIFLALFIFGCYYITTLSVFDIQNDEDCNNDNSDFCSDTDGAYIGKYHIAYKFKTELGYISIPIILMILPALFTKAWKLSLIWLFFIVLIATIFNKNVVRNGELGAIWCFLSIIPFIPIVYYRSYFKKL</sequence>
<dbReference type="AlphaFoldDB" id="A0A6C0AX63"/>
<evidence type="ECO:0000256" key="1">
    <source>
        <dbReference type="SAM" id="Phobius"/>
    </source>
</evidence>
<keyword evidence="1" id="KW-1133">Transmembrane helix</keyword>
<evidence type="ECO:0000313" key="2">
    <source>
        <dbReference type="EMBL" id="QHS84352.1"/>
    </source>
</evidence>
<reference evidence="2" key="1">
    <citation type="journal article" date="2020" name="Nature">
        <title>Giant virus diversity and host interactions through global metagenomics.</title>
        <authorList>
            <person name="Schulz F."/>
            <person name="Roux S."/>
            <person name="Paez-Espino D."/>
            <person name="Jungbluth S."/>
            <person name="Walsh D.A."/>
            <person name="Denef V.J."/>
            <person name="McMahon K.D."/>
            <person name="Konstantinidis K.T."/>
            <person name="Eloe-Fadrosh E.A."/>
            <person name="Kyrpides N.C."/>
            <person name="Woyke T."/>
        </authorList>
    </citation>
    <scope>NUCLEOTIDE SEQUENCE</scope>
    <source>
        <strain evidence="2">GVMAG-S-ERX555965-48</strain>
    </source>
</reference>
<accession>A0A6C0AX63</accession>
<proteinExistence type="predicted"/>
<feature type="transmembrane region" description="Helical" evidence="1">
    <location>
        <begin position="147"/>
        <end position="164"/>
    </location>
</feature>
<feature type="transmembrane region" description="Helical" evidence="1">
    <location>
        <begin position="171"/>
        <end position="189"/>
    </location>
</feature>
<feature type="transmembrane region" description="Helical" evidence="1">
    <location>
        <begin position="61"/>
        <end position="81"/>
    </location>
</feature>